<feature type="compositionally biased region" description="Pro residues" evidence="5">
    <location>
        <begin position="16"/>
        <end position="30"/>
    </location>
</feature>
<evidence type="ECO:0000256" key="4">
    <source>
        <dbReference type="SAM" id="Coils"/>
    </source>
</evidence>
<evidence type="ECO:0000313" key="7">
    <source>
        <dbReference type="EMBL" id="RKP31594.1"/>
    </source>
</evidence>
<dbReference type="Proteomes" id="UP000268321">
    <property type="component" value="Unassembled WGS sequence"/>
</dbReference>
<feature type="coiled-coil region" evidence="4">
    <location>
        <begin position="296"/>
        <end position="323"/>
    </location>
</feature>
<gene>
    <name evidence="7" type="ORF">METBISCDRAFT_13671</name>
</gene>
<dbReference type="GO" id="GO:0005643">
    <property type="term" value="C:nuclear pore"/>
    <property type="evidence" value="ECO:0007669"/>
    <property type="project" value="TreeGrafter"/>
</dbReference>
<feature type="coiled-coil region" evidence="4">
    <location>
        <begin position="490"/>
        <end position="542"/>
    </location>
</feature>
<feature type="domain" description="NUA/TPR/MLP1-2-like" evidence="6">
    <location>
        <begin position="651"/>
        <end position="759"/>
    </location>
</feature>
<feature type="region of interest" description="Disordered" evidence="5">
    <location>
        <begin position="1"/>
        <end position="107"/>
    </location>
</feature>
<dbReference type="EMBL" id="ML004439">
    <property type="protein sequence ID" value="RKP31594.1"/>
    <property type="molecule type" value="Genomic_DNA"/>
</dbReference>
<feature type="coiled-coil region" evidence="4">
    <location>
        <begin position="817"/>
        <end position="844"/>
    </location>
</feature>
<dbReference type="PANTHER" id="PTHR18898">
    <property type="entry name" value="NUCLEOPROTEIN TPR-RELATED"/>
    <property type="match status" value="1"/>
</dbReference>
<feature type="non-terminal residue" evidence="7">
    <location>
        <position position="933"/>
    </location>
</feature>
<keyword evidence="2 4" id="KW-0175">Coiled coil</keyword>
<evidence type="ECO:0000259" key="6">
    <source>
        <dbReference type="Pfam" id="PF25785"/>
    </source>
</evidence>
<feature type="compositionally biased region" description="Low complexity" evidence="5">
    <location>
        <begin position="42"/>
        <end position="53"/>
    </location>
</feature>
<reference evidence="8" key="1">
    <citation type="journal article" date="2018" name="Nat. Microbiol.">
        <title>Leveraging single-cell genomics to expand the fungal tree of life.</title>
        <authorList>
            <person name="Ahrendt S.R."/>
            <person name="Quandt C.A."/>
            <person name="Ciobanu D."/>
            <person name="Clum A."/>
            <person name="Salamov A."/>
            <person name="Andreopoulos B."/>
            <person name="Cheng J.F."/>
            <person name="Woyke T."/>
            <person name="Pelin A."/>
            <person name="Henrissat B."/>
            <person name="Reynolds N.K."/>
            <person name="Benny G.L."/>
            <person name="Smith M.E."/>
            <person name="James T.Y."/>
            <person name="Grigoriev I.V."/>
        </authorList>
    </citation>
    <scope>NUCLEOTIDE SEQUENCE [LARGE SCALE GENOMIC DNA]</scope>
    <source>
        <strain evidence="8">Baker2002</strain>
    </source>
</reference>
<dbReference type="AlphaFoldDB" id="A0A4P9ZF07"/>
<organism evidence="7 8">
    <name type="scientific">Metschnikowia bicuspidata</name>
    <dbReference type="NCBI Taxonomy" id="27322"/>
    <lineage>
        <taxon>Eukaryota</taxon>
        <taxon>Fungi</taxon>
        <taxon>Dikarya</taxon>
        <taxon>Ascomycota</taxon>
        <taxon>Saccharomycotina</taxon>
        <taxon>Pichiomycetes</taxon>
        <taxon>Metschnikowiaceae</taxon>
        <taxon>Metschnikowia</taxon>
    </lineage>
</organism>
<evidence type="ECO:0000313" key="8">
    <source>
        <dbReference type="Proteomes" id="UP000268321"/>
    </source>
</evidence>
<evidence type="ECO:0000256" key="2">
    <source>
        <dbReference type="ARBA" id="ARBA00023054"/>
    </source>
</evidence>
<feature type="coiled-coil region" evidence="4">
    <location>
        <begin position="615"/>
        <end position="677"/>
    </location>
</feature>
<dbReference type="Pfam" id="PF25785">
    <property type="entry name" value="TPR"/>
    <property type="match status" value="1"/>
</dbReference>
<dbReference type="InterPro" id="IPR057974">
    <property type="entry name" value="NUA/TPR/MLP1-2-like_dom"/>
</dbReference>
<dbReference type="PANTHER" id="PTHR18898:SF2">
    <property type="entry name" value="NUCLEOPROTEIN TPR"/>
    <property type="match status" value="1"/>
</dbReference>
<name>A0A4P9ZF07_9ASCO</name>
<evidence type="ECO:0000256" key="3">
    <source>
        <dbReference type="ARBA" id="ARBA00023242"/>
    </source>
</evidence>
<dbReference type="GO" id="GO:0017056">
    <property type="term" value="F:structural constituent of nuclear pore"/>
    <property type="evidence" value="ECO:0007669"/>
    <property type="project" value="TreeGrafter"/>
</dbReference>
<keyword evidence="8" id="KW-1185">Reference proteome</keyword>
<protein>
    <recommendedName>
        <fullName evidence="6">NUA/TPR/MLP1-2-like domain-containing protein</fullName>
    </recommendedName>
</protein>
<evidence type="ECO:0000256" key="5">
    <source>
        <dbReference type="SAM" id="MobiDB-lite"/>
    </source>
</evidence>
<feature type="coiled-coil region" evidence="4">
    <location>
        <begin position="898"/>
        <end position="932"/>
    </location>
</feature>
<dbReference type="OrthoDB" id="343070at2759"/>
<keyword evidence="3" id="KW-0539">Nucleus</keyword>
<evidence type="ECO:0000256" key="1">
    <source>
        <dbReference type="ARBA" id="ARBA00004123"/>
    </source>
</evidence>
<proteinExistence type="predicted"/>
<comment type="subcellular location">
    <subcellularLocation>
        <location evidence="1">Nucleus</location>
    </subcellularLocation>
</comment>
<dbReference type="GO" id="GO:0006406">
    <property type="term" value="P:mRNA export from nucleus"/>
    <property type="evidence" value="ECO:0007669"/>
    <property type="project" value="TreeGrafter"/>
</dbReference>
<accession>A0A4P9ZF07</accession>
<sequence length="933" mass="102038">MDSGLLQTPGRASPRAAPPDSSPAPPPAPQEPHDQLHSRTHSSPASATSTPGPGDSGSPFAEITTSAFNSGGADLPPLHPSVPDSGPNRAATAPPDPDKDPNSSVHLVAFGSFTGRPFATPLKLLPPLKDIEPIVTPKSFGVAKDVPKASAPVRHSPVAARRSPPILPEIDEDVEDAFDASANDTFAKAPEQGSGSRTAAASHLEAAAAFVGLEPAQFMLLGEDLVARLAQRAHAYQGVQSELSFFKLNQEHLNLVHAAKYDALHKKMTRLALLNDTLSAQNETLAEKMQQSGQTTAALSEQVTALSQKLRDAENAVSRLQLAQEDEVRSRDDEIARLHAVVHKLTQANVKLSQLVSQLTKELSEEASAKFLLKLDLSKASNELAYTLKQKEWYAQQLKAVQDKYTELIKKHETEYLQSTSQHEALVLQHEYVSAAKKELEARNKDLLLQHDSMGAKILELEAGLNADRAKFAKELAANEEIAELRQIQLQEREERIKQLEQYADELKEQAGGSLGKMQRVLDEREETIAALEVKLRRTEDALGAELQKDADLPRVSASAEAILKSSSLRISLLALYTEFTMAKKEIVLERTQKEKLATQLQHFVAELESRKPAIANYRAQVQFYEKSLKEHVDKMEALRAAKTAAGKECGRLRARLGAVEAEKAALKQLLQDLGRQLCYYLIHSNLKESHDAPLTASERRVIDQILAKSGAGDGAGDTDTDVLISERLVVFANVAELQKRNEELVAAVRQLGRELEHKDLQAVGLELAAVDEAKDAILTLQGELDSVCARLDAVTQECDALRASGSLVGDTRGAEVRALADANAELMRRVKELDAAQHALQRQSETRVRELTEKLAAETGAGERLRAEVASAKHAAQLVESRLAHAQSVVESTQKMAEHVRSEVEFWKRQAAKQEEMLVAKSNALRDEEQRV</sequence>